<dbReference type="InterPro" id="IPR011659">
    <property type="entry name" value="WD40"/>
</dbReference>
<dbReference type="RefSeq" id="WP_088483303.1">
    <property type="nucleotide sequence ID" value="NZ_NISI01000003.1"/>
</dbReference>
<evidence type="ECO:0000313" key="2">
    <source>
        <dbReference type="EMBL" id="OWR04282.1"/>
    </source>
</evidence>
<evidence type="ECO:0008006" key="4">
    <source>
        <dbReference type="Google" id="ProtNLM"/>
    </source>
</evidence>
<accession>A0A254NBM5</accession>
<dbReference type="Proteomes" id="UP000197446">
    <property type="component" value="Unassembled WGS sequence"/>
</dbReference>
<dbReference type="InterPro" id="IPR011042">
    <property type="entry name" value="6-blade_b-propeller_TolB-like"/>
</dbReference>
<protein>
    <recommendedName>
        <fullName evidence="4">Translocation protein TolB</fullName>
    </recommendedName>
</protein>
<dbReference type="OrthoDB" id="9797498at2"/>
<dbReference type="Pfam" id="PF07676">
    <property type="entry name" value="PD40"/>
    <property type="match status" value="1"/>
</dbReference>
<comment type="caution">
    <text evidence="2">The sequence shown here is derived from an EMBL/GenBank/DDBJ whole genome shotgun (WGS) entry which is preliminary data.</text>
</comment>
<evidence type="ECO:0000313" key="3">
    <source>
        <dbReference type="Proteomes" id="UP000197446"/>
    </source>
</evidence>
<keyword evidence="3" id="KW-1185">Reference proteome</keyword>
<feature type="chain" id="PRO_5012332287" description="Translocation protein TolB" evidence="1">
    <location>
        <begin position="27"/>
        <end position="321"/>
    </location>
</feature>
<keyword evidence="1" id="KW-0732">Signal</keyword>
<gene>
    <name evidence="2" type="ORF">CDO81_11295</name>
</gene>
<dbReference type="EMBL" id="NISI01000003">
    <property type="protein sequence ID" value="OWR04282.1"/>
    <property type="molecule type" value="Genomic_DNA"/>
</dbReference>
<reference evidence="2 3" key="1">
    <citation type="journal article" date="2007" name="Int. J. Syst. Evol. Microbiol.">
        <title>Description of Pelomonas aquatica sp. nov. and Pelomonas puraquae sp. nov., isolated from industrial and haemodialysis water.</title>
        <authorList>
            <person name="Gomila M."/>
            <person name="Bowien B."/>
            <person name="Falsen E."/>
            <person name="Moore E.R."/>
            <person name="Lalucat J."/>
        </authorList>
    </citation>
    <scope>NUCLEOTIDE SEQUENCE [LARGE SCALE GENOMIC DNA]</scope>
    <source>
        <strain evidence="2 3">CCUG 52769</strain>
    </source>
</reference>
<dbReference type="SUPFAM" id="SSF82171">
    <property type="entry name" value="DPP6 N-terminal domain-like"/>
    <property type="match status" value="1"/>
</dbReference>
<name>A0A254NBM5_9BURK</name>
<proteinExistence type="predicted"/>
<feature type="signal peptide" evidence="1">
    <location>
        <begin position="1"/>
        <end position="26"/>
    </location>
</feature>
<evidence type="ECO:0000256" key="1">
    <source>
        <dbReference type="SAM" id="SignalP"/>
    </source>
</evidence>
<organism evidence="2 3">
    <name type="scientific">Roseateles puraquae</name>
    <dbReference type="NCBI Taxonomy" id="431059"/>
    <lineage>
        <taxon>Bacteria</taxon>
        <taxon>Pseudomonadati</taxon>
        <taxon>Pseudomonadota</taxon>
        <taxon>Betaproteobacteria</taxon>
        <taxon>Burkholderiales</taxon>
        <taxon>Sphaerotilaceae</taxon>
        <taxon>Roseateles</taxon>
    </lineage>
</organism>
<dbReference type="Gene3D" id="2.120.10.30">
    <property type="entry name" value="TolB, C-terminal domain"/>
    <property type="match status" value="1"/>
</dbReference>
<dbReference type="AlphaFoldDB" id="A0A254NBM5"/>
<sequence>MLQTLTRRALMGAGIATFAALPPALAADSRPDVAIVTAQLDLAAGRVTDVTNITPGQGANFQPSFTRDGKAILFASDRSGSNNVYRHDLATGETQALTATPHNLYSPTPLPDGSGFSAIRVVDADPAYGIERKQPSLWRFGWDGQEIGPVVPVMRVGYHAWVDEHRLALFIVDDVPERNAHRAVLFDRRTAVSTPLTDKPGRSLGRTADGRRALFVDQTDPAHWRLCAQAAGDTQAQVLAETPVGPAGEKDPQRSQYFAALPDGSVIMARGTLLLRWSGKAGAGFEPLADLPQVGGVIRNIAASPDGSRLAFSVTLAAPKP</sequence>